<keyword evidence="3" id="KW-1185">Reference proteome</keyword>
<keyword evidence="1" id="KW-0812">Transmembrane</keyword>
<evidence type="ECO:0000256" key="1">
    <source>
        <dbReference type="SAM" id="Phobius"/>
    </source>
</evidence>
<dbReference type="EMBL" id="LS483250">
    <property type="protein sequence ID" value="SQD77805.1"/>
    <property type="molecule type" value="Genomic_DNA"/>
</dbReference>
<feature type="transmembrane region" description="Helical" evidence="1">
    <location>
        <begin position="21"/>
        <end position="38"/>
    </location>
</feature>
<gene>
    <name evidence="2" type="ORF">MORIYA_1327</name>
</gene>
<dbReference type="OrthoDB" id="282116at2"/>
<evidence type="ECO:0000313" key="2">
    <source>
        <dbReference type="EMBL" id="SQD77805.1"/>
    </source>
</evidence>
<keyword evidence="1" id="KW-1133">Transmembrane helix</keyword>
<sequence length="84" mass="9542">MMAKLVNFFGDKKYTRTRWRLLVVILVGIVIADFMVARPHGYNFWDAIPGWGALLGFIGCGLIVLVSKFIGKKIGLSKKEDYYD</sequence>
<name>A0A330LUW3_9GAMM</name>
<reference evidence="3" key="1">
    <citation type="submission" date="2018-05" db="EMBL/GenBank/DDBJ databases">
        <authorList>
            <person name="Cea G.-C."/>
            <person name="William W."/>
        </authorList>
    </citation>
    <scope>NUCLEOTIDE SEQUENCE [LARGE SCALE GENOMIC DNA]</scope>
    <source>
        <strain evidence="3">DB21MT 5</strain>
    </source>
</reference>
<evidence type="ECO:0000313" key="3">
    <source>
        <dbReference type="Proteomes" id="UP000250163"/>
    </source>
</evidence>
<organism evidence="2 3">
    <name type="scientific">Moritella yayanosii</name>
    <dbReference type="NCBI Taxonomy" id="69539"/>
    <lineage>
        <taxon>Bacteria</taxon>
        <taxon>Pseudomonadati</taxon>
        <taxon>Pseudomonadota</taxon>
        <taxon>Gammaproteobacteria</taxon>
        <taxon>Alteromonadales</taxon>
        <taxon>Moritellaceae</taxon>
        <taxon>Moritella</taxon>
    </lineage>
</organism>
<proteinExistence type="predicted"/>
<feature type="transmembrane region" description="Helical" evidence="1">
    <location>
        <begin position="50"/>
        <end position="70"/>
    </location>
</feature>
<accession>A0A330LUW3</accession>
<dbReference type="AlphaFoldDB" id="A0A330LUW3"/>
<protein>
    <submittedName>
        <fullName evidence="2">Uncharacterized protein</fullName>
    </submittedName>
</protein>
<keyword evidence="1" id="KW-0472">Membrane</keyword>
<dbReference type="KEGG" id="mya:MORIYA_1327"/>
<dbReference type="RefSeq" id="WP_112713588.1">
    <property type="nucleotide sequence ID" value="NZ_LS483250.1"/>
</dbReference>
<dbReference type="Proteomes" id="UP000250163">
    <property type="component" value="Chromosome MORIYA"/>
</dbReference>